<dbReference type="Pfam" id="PF00665">
    <property type="entry name" value="rve"/>
    <property type="match status" value="1"/>
</dbReference>
<feature type="compositionally biased region" description="Basic and acidic residues" evidence="17">
    <location>
        <begin position="201"/>
        <end position="210"/>
    </location>
</feature>
<dbReference type="GO" id="GO:0003677">
    <property type="term" value="F:DNA binding"/>
    <property type="evidence" value="ECO:0007669"/>
    <property type="project" value="UniProtKB-KW"/>
</dbReference>
<keyword evidence="10" id="KW-0460">Magnesium</keyword>
<evidence type="ECO:0000256" key="15">
    <source>
        <dbReference type="ARBA" id="ARBA00023172"/>
    </source>
</evidence>
<dbReference type="CDD" id="cd00303">
    <property type="entry name" value="retropepsin_like"/>
    <property type="match status" value="1"/>
</dbReference>
<evidence type="ECO:0000259" key="19">
    <source>
        <dbReference type="PROSITE" id="PS50994"/>
    </source>
</evidence>
<dbReference type="FunFam" id="3.30.70.270:FF:000020">
    <property type="entry name" value="Transposon Tf2-6 polyprotein-like Protein"/>
    <property type="match status" value="1"/>
</dbReference>
<evidence type="ECO:0000256" key="17">
    <source>
        <dbReference type="SAM" id="MobiDB-lite"/>
    </source>
</evidence>
<dbReference type="FunFam" id="3.30.70.270:FF:000003">
    <property type="entry name" value="Transposon Ty3-G Gag-Pol polyprotein"/>
    <property type="match status" value="1"/>
</dbReference>
<dbReference type="PROSITE" id="PS50994">
    <property type="entry name" value="INTEGRASE"/>
    <property type="match status" value="2"/>
</dbReference>
<dbReference type="Gene3D" id="3.30.420.10">
    <property type="entry name" value="Ribonuclease H-like superfamily/Ribonuclease H"/>
    <property type="match status" value="2"/>
</dbReference>
<keyword evidence="8" id="KW-0255">Endonuclease</keyword>
<dbReference type="InterPro" id="IPR000477">
    <property type="entry name" value="RT_dom"/>
</dbReference>
<keyword evidence="3" id="KW-0808">Transferase</keyword>
<dbReference type="Pfam" id="PF03732">
    <property type="entry name" value="Retrotrans_gag"/>
    <property type="match status" value="1"/>
</dbReference>
<dbReference type="PANTHER" id="PTHR37984:SF5">
    <property type="entry name" value="PROTEIN NYNRIN-LIKE"/>
    <property type="match status" value="1"/>
</dbReference>
<dbReference type="EMBL" id="OIVN01001879">
    <property type="protein sequence ID" value="SPC98509.1"/>
    <property type="molecule type" value="Genomic_DNA"/>
</dbReference>
<evidence type="ECO:0000256" key="5">
    <source>
        <dbReference type="ARBA" id="ARBA00022722"/>
    </source>
</evidence>
<dbReference type="PANTHER" id="PTHR37984">
    <property type="entry name" value="PROTEIN CBG26694"/>
    <property type="match status" value="1"/>
</dbReference>
<feature type="domain" description="Integrase catalytic" evidence="19">
    <location>
        <begin position="970"/>
        <end position="1143"/>
    </location>
</feature>
<name>A0A2N9GGI2_FAGSY</name>
<dbReference type="CDD" id="cd01647">
    <property type="entry name" value="RT_LTR"/>
    <property type="match status" value="1"/>
</dbReference>
<evidence type="ECO:0000256" key="10">
    <source>
        <dbReference type="ARBA" id="ARBA00022842"/>
    </source>
</evidence>
<dbReference type="InterPro" id="IPR001878">
    <property type="entry name" value="Znf_CCHC"/>
</dbReference>
<keyword evidence="12" id="KW-0695">RNA-directed DNA polymerase</keyword>
<dbReference type="GO" id="GO:0004190">
    <property type="term" value="F:aspartic-type endopeptidase activity"/>
    <property type="evidence" value="ECO:0007669"/>
    <property type="project" value="UniProtKB-KW"/>
</dbReference>
<feature type="region of interest" description="Disordered" evidence="17">
    <location>
        <begin position="201"/>
        <end position="224"/>
    </location>
</feature>
<dbReference type="PROSITE" id="PS50158">
    <property type="entry name" value="ZF_CCHC"/>
    <property type="match status" value="1"/>
</dbReference>
<dbReference type="EC" id="2.7.7.49" evidence="1"/>
<dbReference type="InterPro" id="IPR021109">
    <property type="entry name" value="Peptidase_aspartic_dom_sf"/>
</dbReference>
<dbReference type="CDD" id="cd09274">
    <property type="entry name" value="RNase_HI_RT_Ty3"/>
    <property type="match status" value="1"/>
</dbReference>
<protein>
    <recommendedName>
        <fullName evidence="1">RNA-directed DNA polymerase</fullName>
        <ecNumber evidence="1">2.7.7.49</ecNumber>
    </recommendedName>
</protein>
<dbReference type="Pfam" id="PF00078">
    <property type="entry name" value="RVT_1"/>
    <property type="match status" value="1"/>
</dbReference>
<keyword evidence="6" id="KW-0479">Metal-binding</keyword>
<keyword evidence="11" id="KW-0229">DNA integration</keyword>
<dbReference type="InterPro" id="IPR005162">
    <property type="entry name" value="Retrotrans_gag_dom"/>
</dbReference>
<keyword evidence="15" id="KW-0233">DNA recombination</keyword>
<keyword evidence="4" id="KW-0548">Nucleotidyltransferase</keyword>
<dbReference type="InterPro" id="IPR043502">
    <property type="entry name" value="DNA/RNA_pol_sf"/>
</dbReference>
<dbReference type="InterPro" id="IPR056924">
    <property type="entry name" value="SH3_Tf2-1"/>
</dbReference>
<dbReference type="GO" id="GO:0006310">
    <property type="term" value="P:DNA recombination"/>
    <property type="evidence" value="ECO:0007669"/>
    <property type="project" value="UniProtKB-KW"/>
</dbReference>
<dbReference type="GO" id="GO:0003887">
    <property type="term" value="F:DNA-directed DNA polymerase activity"/>
    <property type="evidence" value="ECO:0007669"/>
    <property type="project" value="UniProtKB-KW"/>
</dbReference>
<dbReference type="Gene3D" id="1.10.340.70">
    <property type="match status" value="2"/>
</dbReference>
<dbReference type="SMART" id="SM00343">
    <property type="entry name" value="ZnF_C2HC"/>
    <property type="match status" value="1"/>
</dbReference>
<evidence type="ECO:0000256" key="14">
    <source>
        <dbReference type="ARBA" id="ARBA00023125"/>
    </source>
</evidence>
<sequence length="1687" mass="192483">MEGNEFNAGLQQRSPRGELAMEAEWRHGGMRSRPLASLVAAAARSGGGGFSDDGEVIDGFHNDLLLLLGDIGGGGCFGGSFSGGGSGGGTNLMRWKYATFALEGPAERWWAGTEVLLKEELGENACVTWDKFKKVFNETYFPEVVRDRKKREFSDLIQGSMTVEEYAAKFIDLSRFAPHLIPDEHEKTVKRAMRLEEDFKYNHGSDESGKKQWSSGSQHGKGQGQRFKRGFFKKFGNRQQSFVHDKNAASHSNEKKTCSFCGMSHEGQPCAIKLCYTCKQPGHYARVCPTKGSGSSSSPQTQKSDASVKRVQGRVYALTTQDAQATDTVVTGILPLFSTPARVLFDPGSTHSFISCGFVRNIARSPEPLEYELSVSTPLGDTLMSNLVLKSCMFCIEGRELSADLVLLGMHDFDVILGMNWLAAYHASVDCFEKEVVFRPPVDLQKKELEIEDIPVVREFPDVFPEDLPGLPPDREVEFSIDLVPGTAPISKAPYRMAPAELKELKEQLEELLDKGFIRPSASPWGAPVLFVKKKDGSMRLCIDYRELNRVTIKNKYPLPRIDDLFDQLQGAQVFSKIDLRSGYHQLKIKSEDIPKTAFRTRVFHEYLDRFVIVFIDDILVYSKSLEEHEDHLRIVLQILRDKKLYAKLKKCEFWLNQVVFLGHVVSKDGITVDPSKIEAVVSWDRPTNVSEVRSFLGLAGYYRRFVEGFSRIAAPLTHLTRKNAKFEWKEECEKSFQELKQRVVAYASRQLKNYEQNYPTHDLELAAVVFALKIWRHYLYGEKCEIYTDHKSLKYFFTQKELNMRQRRWLELIKDYDCSINYHPGKANVVADALSRKSSGFSAALLTTQKEIINDLERMGIEVVMGHSGAYLASLSVQPTLIERIKLLQSGDSQLVKIMDEVRSGKKPMFNISDDGVLKFGNRLCVPNDPSIKKDILEEAHRSSYTIHPGSTKMYRDLRETFWWNNMKREIAQFVEQCLTCQQVKVEHQRPSGLPRSPKGHDAIWVIVDRLTKSAHFIPIRMNYSLDQLAQLYIEEIVRLHGIPVSIVSDRDPRFTSRFWKSLHKALGTNLNFSTAFHPQTDGQSERTIQILEDMLRACVLDLKAQSRQKSYADKRRKDLEFEVGDMVFLRVAPMKGVMRFGKKGKLSPRFVGPFEILEKIGPVAYRLALPPALSGIHNVFHVSMLRKYIPEPSHVLSYDQLQIKDDLSYEEVPIEILDRKEHMLRTKSIPLVKVLINLLGALEIRILSELQNSMDLRVQGSTHGGCALWENPLRGKPKKRQAHRDKALRVSLALIREEERVQKPVYYTSRALRGAKERYSNMEKLAFALIIASRKLRPYFQALSIIVLIDYPLRKAMNKPDAAGRLIQWSIEISEFDIDYRPCTTIKAQALADFIAEFIYPWKEEDEVEKDKVWTVSIDGSSTKDMGGAGIVLVSLEKDKFKEVHEGVCGNHLGARALAHKLTRVSYYWHSLLHDATQYVNTCDKCQRFANVPRVPLEDLTPITSPWPFAQWGLDIMGPFPAGTKQAKFLVVAIDYFTKWVEVEHLATITKKNVKNFVSKGVICRFGIPRVLISDNGKQFDNGPFRELCDETREKAAQRIALYQGKMAKYYNTKVKRRRFEVDKWVLRKVTQATKGPPQGKLGPNWEGKDKVIQYYRRGTYHLEDRHGKKLPHPWNAEHLKKYYP</sequence>
<keyword evidence="14" id="KW-0238">DNA-binding</keyword>
<dbReference type="Gene3D" id="3.10.10.10">
    <property type="entry name" value="HIV Type 1 Reverse Transcriptase, subunit A, domain 1"/>
    <property type="match status" value="1"/>
</dbReference>
<dbReference type="Pfam" id="PF00098">
    <property type="entry name" value="zf-CCHC"/>
    <property type="match status" value="1"/>
</dbReference>
<keyword evidence="5" id="KW-0540">Nuclease</keyword>
<evidence type="ECO:0000259" key="18">
    <source>
        <dbReference type="PROSITE" id="PS50158"/>
    </source>
</evidence>
<dbReference type="Gene3D" id="2.40.70.10">
    <property type="entry name" value="Acid Proteases"/>
    <property type="match status" value="1"/>
</dbReference>
<dbReference type="InterPro" id="IPR050951">
    <property type="entry name" value="Retrovirus_Pol_polyprotein"/>
</dbReference>
<evidence type="ECO:0000256" key="6">
    <source>
        <dbReference type="ARBA" id="ARBA00022723"/>
    </source>
</evidence>
<accession>A0A2N9GGI2</accession>
<keyword evidence="2" id="KW-0645">Protease</keyword>
<dbReference type="GO" id="GO:0015074">
    <property type="term" value="P:DNA integration"/>
    <property type="evidence" value="ECO:0007669"/>
    <property type="project" value="UniProtKB-KW"/>
</dbReference>
<dbReference type="GO" id="GO:0003964">
    <property type="term" value="F:RNA-directed DNA polymerase activity"/>
    <property type="evidence" value="ECO:0007669"/>
    <property type="project" value="UniProtKB-KW"/>
</dbReference>
<feature type="domain" description="Integrase catalytic" evidence="19">
    <location>
        <begin position="1506"/>
        <end position="1593"/>
    </location>
</feature>
<evidence type="ECO:0000256" key="9">
    <source>
        <dbReference type="ARBA" id="ARBA00022801"/>
    </source>
</evidence>
<dbReference type="Gene3D" id="3.30.70.270">
    <property type="match status" value="3"/>
</dbReference>
<organism evidence="20">
    <name type="scientific">Fagus sylvatica</name>
    <name type="common">Beechnut</name>
    <dbReference type="NCBI Taxonomy" id="28930"/>
    <lineage>
        <taxon>Eukaryota</taxon>
        <taxon>Viridiplantae</taxon>
        <taxon>Streptophyta</taxon>
        <taxon>Embryophyta</taxon>
        <taxon>Tracheophyta</taxon>
        <taxon>Spermatophyta</taxon>
        <taxon>Magnoliopsida</taxon>
        <taxon>eudicotyledons</taxon>
        <taxon>Gunneridae</taxon>
        <taxon>Pentapetalae</taxon>
        <taxon>rosids</taxon>
        <taxon>fabids</taxon>
        <taxon>Fagales</taxon>
        <taxon>Fagaceae</taxon>
        <taxon>Fagus</taxon>
    </lineage>
</organism>
<dbReference type="Pfam" id="PF24626">
    <property type="entry name" value="SH3_Tf2-1"/>
    <property type="match status" value="1"/>
</dbReference>
<evidence type="ECO:0000256" key="8">
    <source>
        <dbReference type="ARBA" id="ARBA00022759"/>
    </source>
</evidence>
<keyword evidence="7" id="KW-0064">Aspartyl protease</keyword>
<dbReference type="InterPro" id="IPR012337">
    <property type="entry name" value="RNaseH-like_sf"/>
</dbReference>
<dbReference type="GO" id="GO:0008270">
    <property type="term" value="F:zinc ion binding"/>
    <property type="evidence" value="ECO:0007669"/>
    <property type="project" value="UniProtKB-KW"/>
</dbReference>
<evidence type="ECO:0000256" key="4">
    <source>
        <dbReference type="ARBA" id="ARBA00022695"/>
    </source>
</evidence>
<dbReference type="InterPro" id="IPR001584">
    <property type="entry name" value="Integrase_cat-core"/>
</dbReference>
<proteinExistence type="predicted"/>
<feature type="compositionally biased region" description="Low complexity" evidence="17">
    <location>
        <begin position="211"/>
        <end position="220"/>
    </location>
</feature>
<evidence type="ECO:0000256" key="3">
    <source>
        <dbReference type="ARBA" id="ARBA00022679"/>
    </source>
</evidence>
<keyword evidence="16" id="KW-0862">Zinc</keyword>
<dbReference type="GO" id="GO:0004519">
    <property type="term" value="F:endonuclease activity"/>
    <property type="evidence" value="ECO:0007669"/>
    <property type="project" value="UniProtKB-KW"/>
</dbReference>
<dbReference type="Gene3D" id="4.10.60.10">
    <property type="entry name" value="Zinc finger, CCHC-type"/>
    <property type="match status" value="1"/>
</dbReference>
<evidence type="ECO:0000256" key="16">
    <source>
        <dbReference type="PROSITE-ProRule" id="PRU00047"/>
    </source>
</evidence>
<reference evidence="20" key="1">
    <citation type="submission" date="2018-02" db="EMBL/GenBank/DDBJ databases">
        <authorList>
            <person name="Cohen D.B."/>
            <person name="Kent A.D."/>
        </authorList>
    </citation>
    <scope>NUCLEOTIDE SEQUENCE</scope>
</reference>
<dbReference type="SUPFAM" id="SSF56672">
    <property type="entry name" value="DNA/RNA polymerases"/>
    <property type="match status" value="2"/>
</dbReference>
<dbReference type="InterPro" id="IPR041373">
    <property type="entry name" value="RT_RNaseH"/>
</dbReference>
<evidence type="ECO:0000256" key="11">
    <source>
        <dbReference type="ARBA" id="ARBA00022908"/>
    </source>
</evidence>
<dbReference type="GO" id="GO:0006508">
    <property type="term" value="P:proteolysis"/>
    <property type="evidence" value="ECO:0007669"/>
    <property type="project" value="UniProtKB-KW"/>
</dbReference>
<keyword evidence="16" id="KW-0863">Zinc-finger</keyword>
<evidence type="ECO:0000256" key="7">
    <source>
        <dbReference type="ARBA" id="ARBA00022750"/>
    </source>
</evidence>
<keyword evidence="13" id="KW-0239">DNA-directed DNA polymerase</keyword>
<keyword evidence="9" id="KW-0378">Hydrolase</keyword>
<dbReference type="SUPFAM" id="SSF53098">
    <property type="entry name" value="Ribonuclease H-like"/>
    <property type="match status" value="2"/>
</dbReference>
<dbReference type="Pfam" id="PF17917">
    <property type="entry name" value="RT_RNaseH"/>
    <property type="match status" value="2"/>
</dbReference>
<dbReference type="Pfam" id="PF08284">
    <property type="entry name" value="RVP_2"/>
    <property type="match status" value="1"/>
</dbReference>
<evidence type="ECO:0000256" key="2">
    <source>
        <dbReference type="ARBA" id="ARBA00022670"/>
    </source>
</evidence>
<evidence type="ECO:0000256" key="13">
    <source>
        <dbReference type="ARBA" id="ARBA00022932"/>
    </source>
</evidence>
<dbReference type="InterPro" id="IPR041588">
    <property type="entry name" value="Integrase_H2C2"/>
</dbReference>
<feature type="domain" description="CCHC-type" evidence="18">
    <location>
        <begin position="275"/>
        <end position="289"/>
    </location>
</feature>
<evidence type="ECO:0000313" key="20">
    <source>
        <dbReference type="EMBL" id="SPC98509.1"/>
    </source>
</evidence>
<evidence type="ECO:0000256" key="12">
    <source>
        <dbReference type="ARBA" id="ARBA00022918"/>
    </source>
</evidence>
<evidence type="ECO:0000256" key="1">
    <source>
        <dbReference type="ARBA" id="ARBA00012493"/>
    </source>
</evidence>
<gene>
    <name evidence="20" type="ORF">FSB_LOCUS26391</name>
</gene>
<dbReference type="Pfam" id="PF17921">
    <property type="entry name" value="Integrase_H2C2"/>
    <property type="match status" value="2"/>
</dbReference>
<dbReference type="InterPro" id="IPR036397">
    <property type="entry name" value="RNaseH_sf"/>
</dbReference>
<dbReference type="InterPro" id="IPR043128">
    <property type="entry name" value="Rev_trsase/Diguanyl_cyclase"/>
</dbReference>